<gene>
    <name evidence="7" type="primary">OMG</name>
</gene>
<protein>
    <submittedName>
        <fullName evidence="7">Oligodendrocyte myelin glycoprotein</fullName>
    </submittedName>
</protein>
<dbReference type="Pfam" id="PF12799">
    <property type="entry name" value="LRR_4"/>
    <property type="match status" value="1"/>
</dbReference>
<dbReference type="InterPro" id="IPR001611">
    <property type="entry name" value="Leu-rich_rpt"/>
</dbReference>
<dbReference type="AlphaFoldDB" id="A0A8C9SYD9"/>
<dbReference type="SMART" id="SM00013">
    <property type="entry name" value="LRRNT"/>
    <property type="match status" value="1"/>
</dbReference>
<evidence type="ECO:0000256" key="2">
    <source>
        <dbReference type="ARBA" id="ARBA00022729"/>
    </source>
</evidence>
<dbReference type="SUPFAM" id="SSF52058">
    <property type="entry name" value="L domain-like"/>
    <property type="match status" value="1"/>
</dbReference>
<feature type="domain" description="LRRNT" evidence="6">
    <location>
        <begin position="24"/>
        <end position="58"/>
    </location>
</feature>
<dbReference type="Pfam" id="PF13855">
    <property type="entry name" value="LRR_8"/>
    <property type="match status" value="1"/>
</dbReference>
<organism evidence="7 8">
    <name type="scientific">Scleropages formosus</name>
    <name type="common">Asian bonytongue</name>
    <name type="synonym">Osteoglossum formosum</name>
    <dbReference type="NCBI Taxonomy" id="113540"/>
    <lineage>
        <taxon>Eukaryota</taxon>
        <taxon>Metazoa</taxon>
        <taxon>Chordata</taxon>
        <taxon>Craniata</taxon>
        <taxon>Vertebrata</taxon>
        <taxon>Euteleostomi</taxon>
        <taxon>Actinopterygii</taxon>
        <taxon>Neopterygii</taxon>
        <taxon>Teleostei</taxon>
        <taxon>Osteoglossocephala</taxon>
        <taxon>Osteoglossomorpha</taxon>
        <taxon>Osteoglossiformes</taxon>
        <taxon>Osteoglossidae</taxon>
        <taxon>Scleropages</taxon>
    </lineage>
</organism>
<dbReference type="InterPro" id="IPR000372">
    <property type="entry name" value="LRRNT"/>
</dbReference>
<reference evidence="7 8" key="1">
    <citation type="submission" date="2019-04" db="EMBL/GenBank/DDBJ databases">
        <authorList>
            <consortium name="Wellcome Sanger Institute Data Sharing"/>
        </authorList>
    </citation>
    <scope>NUCLEOTIDE SEQUENCE [LARGE SCALE GENOMIC DNA]</scope>
</reference>
<evidence type="ECO:0000313" key="8">
    <source>
        <dbReference type="Proteomes" id="UP000694397"/>
    </source>
</evidence>
<dbReference type="InterPro" id="IPR051071">
    <property type="entry name" value="LRR-bact_E3_ubiq_ligases"/>
</dbReference>
<dbReference type="Ensembl" id="ENSSFOT00015053719.1">
    <property type="protein sequence ID" value="ENSSFOP00015044180.1"/>
    <property type="gene ID" value="ENSSFOG00015026387.1"/>
</dbReference>
<feature type="compositionally biased region" description="Polar residues" evidence="4">
    <location>
        <begin position="333"/>
        <end position="351"/>
    </location>
</feature>
<name>A0A8C9SYD9_SCLFO</name>
<dbReference type="Pfam" id="PF00560">
    <property type="entry name" value="LRR_1"/>
    <property type="match status" value="1"/>
</dbReference>
<keyword evidence="1" id="KW-0433">Leucine-rich repeat</keyword>
<dbReference type="Gene3D" id="3.80.10.10">
    <property type="entry name" value="Ribonuclease Inhibitor"/>
    <property type="match status" value="2"/>
</dbReference>
<dbReference type="PANTHER" id="PTHR47114:SF4">
    <property type="entry name" value="OLIGODENDROCYTE MYELIN GLYCOPROTEIN B"/>
    <property type="match status" value="1"/>
</dbReference>
<keyword evidence="8" id="KW-1185">Reference proteome</keyword>
<evidence type="ECO:0000259" key="6">
    <source>
        <dbReference type="SMART" id="SM00013"/>
    </source>
</evidence>
<sequence length="392" mass="43155">SYFELMPAGMVLLLLLFGARVLAVCPPMCSCFRGHREADCSGRGLAQLPDSLQHNIRTLNLSHNRLRDLDSRLSHFAHLRTLDVSHNQLVHLPTGLPRALWHIRASGNRLQYLEKNDTAYHWNLQTLDLSSNELERVVFINNTLPGLLALNLSHNKFWTVPTNMPSNLETVDLSHNFLVQVLPGSLDRLSRLTHFYLHSNRFLAVDGQVFSRLESLRLITLYDNPWACEDEENMSSLQAWMESSSAQVQGCPCSTRHVCGEAHRSGTGGWHFALYTEPPLGADARHASRPPMQAVTSVQLSKSVPLDSALNRSDEGAMGHTSPAGYEPASSLGPLTSTPHSVSPQTSTTVRIRSAKKAKPGAARSTCQRLGSLAPQTLAANLILAATVLRNV</sequence>
<dbReference type="FunFam" id="3.80.10.10:FF:000445">
    <property type="entry name" value="Oligodendrocyte myelin glycoprotein b"/>
    <property type="match status" value="1"/>
</dbReference>
<feature type="region of interest" description="Disordered" evidence="4">
    <location>
        <begin position="309"/>
        <end position="364"/>
    </location>
</feature>
<feature type="signal peptide" evidence="5">
    <location>
        <begin position="1"/>
        <end position="23"/>
    </location>
</feature>
<evidence type="ECO:0000256" key="3">
    <source>
        <dbReference type="ARBA" id="ARBA00022737"/>
    </source>
</evidence>
<dbReference type="GeneTree" id="ENSGT00940000160802"/>
<proteinExistence type="predicted"/>
<dbReference type="GO" id="GO:0031102">
    <property type="term" value="P:neuron projection regeneration"/>
    <property type="evidence" value="ECO:0007669"/>
    <property type="project" value="TreeGrafter"/>
</dbReference>
<evidence type="ECO:0000256" key="4">
    <source>
        <dbReference type="SAM" id="MobiDB-lite"/>
    </source>
</evidence>
<keyword evidence="2 5" id="KW-0732">Signal</keyword>
<dbReference type="PANTHER" id="PTHR47114">
    <property type="match status" value="1"/>
</dbReference>
<dbReference type="Proteomes" id="UP000694397">
    <property type="component" value="Chromosome 10"/>
</dbReference>
<dbReference type="InterPro" id="IPR003591">
    <property type="entry name" value="Leu-rich_rpt_typical-subtyp"/>
</dbReference>
<evidence type="ECO:0000256" key="5">
    <source>
        <dbReference type="SAM" id="SignalP"/>
    </source>
</evidence>
<dbReference type="PROSITE" id="PS51450">
    <property type="entry name" value="LRR"/>
    <property type="match status" value="3"/>
</dbReference>
<reference evidence="7" key="3">
    <citation type="submission" date="2025-09" db="UniProtKB">
        <authorList>
            <consortium name="Ensembl"/>
        </authorList>
    </citation>
    <scope>IDENTIFICATION</scope>
</reference>
<reference evidence="7" key="2">
    <citation type="submission" date="2025-08" db="UniProtKB">
        <authorList>
            <consortium name="Ensembl"/>
        </authorList>
    </citation>
    <scope>IDENTIFICATION</scope>
</reference>
<feature type="chain" id="PRO_5034450958" evidence="5">
    <location>
        <begin position="24"/>
        <end position="392"/>
    </location>
</feature>
<evidence type="ECO:0000256" key="1">
    <source>
        <dbReference type="ARBA" id="ARBA00022614"/>
    </source>
</evidence>
<dbReference type="SMART" id="SM00369">
    <property type="entry name" value="LRR_TYP"/>
    <property type="match status" value="4"/>
</dbReference>
<dbReference type="OrthoDB" id="1574204at2759"/>
<dbReference type="InterPro" id="IPR025875">
    <property type="entry name" value="Leu-rich_rpt_4"/>
</dbReference>
<dbReference type="InterPro" id="IPR032675">
    <property type="entry name" value="LRR_dom_sf"/>
</dbReference>
<accession>A0A8C9SYD9</accession>
<keyword evidence="3" id="KW-0677">Repeat</keyword>
<evidence type="ECO:0000313" key="7">
    <source>
        <dbReference type="Ensembl" id="ENSSFOP00015044180.1"/>
    </source>
</evidence>